<dbReference type="Pfam" id="PF04294">
    <property type="entry name" value="VanW"/>
    <property type="match status" value="1"/>
</dbReference>
<gene>
    <name evidence="1" type="ORF">SAMN02745181_2119</name>
</gene>
<dbReference type="PANTHER" id="PTHR35788:SF1">
    <property type="entry name" value="EXPORTED PROTEIN"/>
    <property type="match status" value="1"/>
</dbReference>
<name>A0A1M6JGX0_9BACT</name>
<evidence type="ECO:0000313" key="2">
    <source>
        <dbReference type="Proteomes" id="UP000184510"/>
    </source>
</evidence>
<dbReference type="RefSeq" id="WP_200797100.1">
    <property type="nucleotide sequence ID" value="NZ_FQYR01000003.1"/>
</dbReference>
<protein>
    <submittedName>
        <fullName evidence="1">Vancomycin resistance protein VanW</fullName>
    </submittedName>
</protein>
<accession>A0A1M6JGX0</accession>
<sequence>MRRLLSHRHPLLYALAIRCHRAKRHLRWHLEKSSYASVIETEHSLPCNVKRHSSRLIKLLGESEMQLQLNKVTNLKLCLPHLNGLLIRPGETFSFCKAVGKPTAKRGFLEGMELSMGKAQSGIGGGICQMANMLHWLVLHSPLTVTERSTHSFDPFPDQNRSIPFGTGCAIFYNYIDFAFRNDTDLTFQLLLDIDDKNLNGQLVSDAPTEHTYKIFEKNHHFLKQGPTFYRHNEIWRKVLSRYSGDILHEEHLKTNHVRVMYTPETWEDID</sequence>
<proteinExistence type="predicted"/>
<dbReference type="STRING" id="1123071.SAMN02745181_2119"/>
<dbReference type="Proteomes" id="UP000184510">
    <property type="component" value="Unassembled WGS sequence"/>
</dbReference>
<organism evidence="1 2">
    <name type="scientific">Rubritalea squalenifaciens DSM 18772</name>
    <dbReference type="NCBI Taxonomy" id="1123071"/>
    <lineage>
        <taxon>Bacteria</taxon>
        <taxon>Pseudomonadati</taxon>
        <taxon>Verrucomicrobiota</taxon>
        <taxon>Verrucomicrobiia</taxon>
        <taxon>Verrucomicrobiales</taxon>
        <taxon>Rubritaleaceae</taxon>
        <taxon>Rubritalea</taxon>
    </lineage>
</organism>
<dbReference type="AlphaFoldDB" id="A0A1M6JGX0"/>
<dbReference type="PANTHER" id="PTHR35788">
    <property type="entry name" value="EXPORTED PROTEIN-RELATED"/>
    <property type="match status" value="1"/>
</dbReference>
<dbReference type="InterPro" id="IPR007391">
    <property type="entry name" value="Vancomycin_resist_VanW"/>
</dbReference>
<keyword evidence="2" id="KW-1185">Reference proteome</keyword>
<dbReference type="InParanoid" id="A0A1M6JGX0"/>
<evidence type="ECO:0000313" key="1">
    <source>
        <dbReference type="EMBL" id="SHJ45924.1"/>
    </source>
</evidence>
<dbReference type="InterPro" id="IPR052913">
    <property type="entry name" value="Glycopeptide_resist_protein"/>
</dbReference>
<dbReference type="EMBL" id="FQYR01000003">
    <property type="protein sequence ID" value="SHJ45924.1"/>
    <property type="molecule type" value="Genomic_DNA"/>
</dbReference>
<reference evidence="1 2" key="1">
    <citation type="submission" date="2016-11" db="EMBL/GenBank/DDBJ databases">
        <authorList>
            <person name="Jaros S."/>
            <person name="Januszkiewicz K."/>
            <person name="Wedrychowicz H."/>
        </authorList>
    </citation>
    <scope>NUCLEOTIDE SEQUENCE [LARGE SCALE GENOMIC DNA]</scope>
    <source>
        <strain evidence="1 2">DSM 18772</strain>
    </source>
</reference>